<gene>
    <name evidence="2" type="ORF">KDD93_04945</name>
</gene>
<accession>A0ABS5HIH8</accession>
<feature type="compositionally biased region" description="Low complexity" evidence="1">
    <location>
        <begin position="21"/>
        <end position="33"/>
    </location>
</feature>
<dbReference type="EMBL" id="JAGSSW010000004">
    <property type="protein sequence ID" value="MBR8463922.1"/>
    <property type="molecule type" value="Genomic_DNA"/>
</dbReference>
<reference evidence="2 3" key="1">
    <citation type="submission" date="2021-04" db="EMBL/GenBank/DDBJ databases">
        <title>Molecular and phenotypic characterization and identification of bacterial isolates recovered from the Anatolian ground squirrels (Spermophilus xanthoprymnus) and which have the potential to form a new species in the Campylobacter genus.</title>
        <authorList>
            <person name="Aydin F."/>
            <person name="Abay S."/>
            <person name="Kayman T."/>
            <person name="Karakaya E."/>
            <person name="Mustak H.K."/>
            <person name="Mustak I.B."/>
            <person name="Bilgin N."/>
            <person name="Duzler A."/>
            <person name="Sahin O."/>
            <person name="Guran O."/>
            <person name="Saticioglu I.B."/>
        </authorList>
    </citation>
    <scope>NUCLEOTIDE SEQUENCE [LARGE SCALE GENOMIC DNA]</scope>
    <source>
        <strain evidence="3">faydin-G24</strain>
    </source>
</reference>
<evidence type="ECO:0000313" key="3">
    <source>
        <dbReference type="Proteomes" id="UP000682951"/>
    </source>
</evidence>
<organism evidence="2 3">
    <name type="scientific">Campylobacter anatolicus</name>
    <dbReference type="NCBI Taxonomy" id="2829105"/>
    <lineage>
        <taxon>Bacteria</taxon>
        <taxon>Pseudomonadati</taxon>
        <taxon>Campylobacterota</taxon>
        <taxon>Epsilonproteobacteria</taxon>
        <taxon>Campylobacterales</taxon>
        <taxon>Campylobacteraceae</taxon>
        <taxon>Campylobacter</taxon>
    </lineage>
</organism>
<name>A0ABS5HIH8_9BACT</name>
<protein>
    <submittedName>
        <fullName evidence="2">Uncharacterized protein</fullName>
    </submittedName>
</protein>
<evidence type="ECO:0000256" key="1">
    <source>
        <dbReference type="SAM" id="MobiDB-lite"/>
    </source>
</evidence>
<evidence type="ECO:0000313" key="2">
    <source>
        <dbReference type="EMBL" id="MBR8463922.1"/>
    </source>
</evidence>
<keyword evidence="3" id="KW-1185">Reference proteome</keyword>
<sequence length="63" mass="7486">MNDFFDSLKEIKKELTKEQNTKNTKQKSQNATTFSKEDAIAQKQERLKDEFLSYIKDSDIRKI</sequence>
<dbReference type="RefSeq" id="WP_212141944.1">
    <property type="nucleotide sequence ID" value="NZ_JAGSSW010000004.1"/>
</dbReference>
<comment type="caution">
    <text evidence="2">The sequence shown here is derived from an EMBL/GenBank/DDBJ whole genome shotgun (WGS) entry which is preliminary data.</text>
</comment>
<feature type="region of interest" description="Disordered" evidence="1">
    <location>
        <begin position="16"/>
        <end position="37"/>
    </location>
</feature>
<dbReference type="Proteomes" id="UP000682951">
    <property type="component" value="Unassembled WGS sequence"/>
</dbReference>
<proteinExistence type="predicted"/>